<feature type="domain" description="GAF" evidence="1">
    <location>
        <begin position="276"/>
        <end position="402"/>
    </location>
</feature>
<dbReference type="RefSeq" id="WP_152582375.1">
    <property type="nucleotide sequence ID" value="NZ_VIKT02000008.1"/>
</dbReference>
<dbReference type="InterPro" id="IPR003018">
    <property type="entry name" value="GAF"/>
</dbReference>
<dbReference type="InterPro" id="IPR029016">
    <property type="entry name" value="GAF-like_dom_sf"/>
</dbReference>
<evidence type="ECO:0000313" key="3">
    <source>
        <dbReference type="Proteomes" id="UP000818266"/>
    </source>
</evidence>
<accession>A0A9E5MK83</accession>
<keyword evidence="3" id="KW-1185">Reference proteome</keyword>
<dbReference type="EMBL" id="VIKT02000008">
    <property type="protein sequence ID" value="NHF62809.1"/>
    <property type="molecule type" value="Genomic_DNA"/>
</dbReference>
<dbReference type="AlphaFoldDB" id="A0A9E5MK83"/>
<dbReference type="PANTHER" id="PTHR43102:SF2">
    <property type="entry name" value="GAF DOMAIN-CONTAINING PROTEIN"/>
    <property type="match status" value="1"/>
</dbReference>
<dbReference type="PANTHER" id="PTHR43102">
    <property type="entry name" value="SLR1143 PROTEIN"/>
    <property type="match status" value="1"/>
</dbReference>
<dbReference type="Pfam" id="PF01590">
    <property type="entry name" value="GAF"/>
    <property type="match status" value="1"/>
</dbReference>
<dbReference type="Gene3D" id="3.30.450.40">
    <property type="match status" value="1"/>
</dbReference>
<dbReference type="Proteomes" id="UP000818266">
    <property type="component" value="Unassembled WGS sequence"/>
</dbReference>
<proteinExistence type="predicted"/>
<sequence length="442" mass="47193">MSALLAAAVFIARPFMRLWASWRQQDLSWMPRPAGTPHAVADGPSADRVLIIGSGPAVGWGVASHDLALAGSLARALRTMTGRGVIVDVIANPEMTSANLAPIIGGARLSDYDAVVTTVGINDALAGTSPRVWRRNIRLALEIWRNRVAQGNLLLLVGTTSITSIPTFVGRGGWFADLLVRRLNEITDRLADPLPTARTLPLPAVPSPEGASGRHTPAHYAAWAAVIAHELAPALDLAFSEHDSVEGRRRTRAVDRMTSGIADAPELVKLLQGAQASLDKIVTMTAAAMNAPTALLTVLGPDRQWHVARYGIDLEGVPLEQSFCAIAVRNEETLIVPDAPHDPRFATNPLVTDVDGIRYYAGMPLQDPQGRYFGALCVIDSRPRNITTPSDLSVLRKLATAAQSTIWGAIFSDGGRVAHPGVPQDAPTSPVDLRRELLATPA</sequence>
<dbReference type="SUPFAM" id="SSF55781">
    <property type="entry name" value="GAF domain-like"/>
    <property type="match status" value="1"/>
</dbReference>
<comment type="caution">
    <text evidence="2">The sequence shown here is derived from an EMBL/GenBank/DDBJ whole genome shotgun (WGS) entry which is preliminary data.</text>
</comment>
<name>A0A9E5MK83_9MICO</name>
<organism evidence="2 3">
    <name type="scientific">Microcella pacifica</name>
    <dbReference type="NCBI Taxonomy" id="2591847"/>
    <lineage>
        <taxon>Bacteria</taxon>
        <taxon>Bacillati</taxon>
        <taxon>Actinomycetota</taxon>
        <taxon>Actinomycetes</taxon>
        <taxon>Micrococcales</taxon>
        <taxon>Microbacteriaceae</taxon>
        <taxon>Microcella</taxon>
    </lineage>
</organism>
<reference evidence="2 3" key="1">
    <citation type="submission" date="2020-03" db="EMBL/GenBank/DDBJ databases">
        <title>Chryseoglobus sp. isolated from a deep-sea seamount.</title>
        <authorList>
            <person name="Zhang D.-C."/>
        </authorList>
    </citation>
    <scope>NUCLEOTIDE SEQUENCE [LARGE SCALE GENOMIC DNA]</scope>
    <source>
        <strain evidence="2 3">KN1116</strain>
    </source>
</reference>
<evidence type="ECO:0000259" key="1">
    <source>
        <dbReference type="Pfam" id="PF01590"/>
    </source>
</evidence>
<evidence type="ECO:0000313" key="2">
    <source>
        <dbReference type="EMBL" id="NHF62809.1"/>
    </source>
</evidence>
<dbReference type="OrthoDB" id="9151676at2"/>
<protein>
    <submittedName>
        <fullName evidence="2">GAF domain-containing protein</fullName>
    </submittedName>
</protein>
<gene>
    <name evidence="2" type="ORF">FK219_006110</name>
</gene>
<dbReference type="SUPFAM" id="SSF52266">
    <property type="entry name" value="SGNH hydrolase"/>
    <property type="match status" value="1"/>
</dbReference>